<feature type="compositionally biased region" description="Gly residues" evidence="1">
    <location>
        <begin position="183"/>
        <end position="197"/>
    </location>
</feature>
<gene>
    <name evidence="2" type="ORF">DPMN_117913</name>
</gene>
<proteinExistence type="predicted"/>
<feature type="region of interest" description="Disordered" evidence="1">
    <location>
        <begin position="178"/>
        <end position="197"/>
    </location>
</feature>
<keyword evidence="3" id="KW-1185">Reference proteome</keyword>
<evidence type="ECO:0000313" key="2">
    <source>
        <dbReference type="EMBL" id="KAH3816397.1"/>
    </source>
</evidence>
<evidence type="ECO:0000256" key="1">
    <source>
        <dbReference type="SAM" id="MobiDB-lite"/>
    </source>
</evidence>
<sequence>MIGDRTGAVHVDAKQTLDLERPKIDLPFNVHVYPDGVLGLAPDTYVEDIEIFLNGTLAHIKNLTLHHDGNLWLYQQGRTSGLKAGNYAFDFLHVKTGGYVHMITDPVKDLGINFKTISTHIDGGGIMRGTHLYFHSTNITIDAGGSLNADYLGYRATDRNTNSSGTYGLINPGLGRTGTLSSSGGGHGGSGGRGEGI</sequence>
<comment type="caution">
    <text evidence="2">The sequence shown here is derived from an EMBL/GenBank/DDBJ whole genome shotgun (WGS) entry which is preliminary data.</text>
</comment>
<dbReference type="Proteomes" id="UP000828390">
    <property type="component" value="Unassembled WGS sequence"/>
</dbReference>
<reference evidence="2" key="1">
    <citation type="journal article" date="2019" name="bioRxiv">
        <title>The Genome of the Zebra Mussel, Dreissena polymorpha: A Resource for Invasive Species Research.</title>
        <authorList>
            <person name="McCartney M.A."/>
            <person name="Auch B."/>
            <person name="Kono T."/>
            <person name="Mallez S."/>
            <person name="Zhang Y."/>
            <person name="Obille A."/>
            <person name="Becker A."/>
            <person name="Abrahante J.E."/>
            <person name="Garbe J."/>
            <person name="Badalamenti J.P."/>
            <person name="Herman A."/>
            <person name="Mangelson H."/>
            <person name="Liachko I."/>
            <person name="Sullivan S."/>
            <person name="Sone E.D."/>
            <person name="Koren S."/>
            <person name="Silverstein K.A.T."/>
            <person name="Beckman K.B."/>
            <person name="Gohl D.M."/>
        </authorList>
    </citation>
    <scope>NUCLEOTIDE SEQUENCE</scope>
    <source>
        <strain evidence="2">Duluth1</strain>
        <tissue evidence="2">Whole animal</tissue>
    </source>
</reference>
<name>A0A9D4JQM6_DREPO</name>
<protein>
    <submittedName>
        <fullName evidence="2">Uncharacterized protein</fullName>
    </submittedName>
</protein>
<dbReference type="EMBL" id="JAIWYP010000005">
    <property type="protein sequence ID" value="KAH3816397.1"/>
    <property type="molecule type" value="Genomic_DNA"/>
</dbReference>
<reference evidence="2" key="2">
    <citation type="submission" date="2020-11" db="EMBL/GenBank/DDBJ databases">
        <authorList>
            <person name="McCartney M.A."/>
            <person name="Auch B."/>
            <person name="Kono T."/>
            <person name="Mallez S."/>
            <person name="Becker A."/>
            <person name="Gohl D.M."/>
            <person name="Silverstein K.A.T."/>
            <person name="Koren S."/>
            <person name="Bechman K.B."/>
            <person name="Herman A."/>
            <person name="Abrahante J.E."/>
            <person name="Garbe J."/>
        </authorList>
    </citation>
    <scope>NUCLEOTIDE SEQUENCE</scope>
    <source>
        <strain evidence="2">Duluth1</strain>
        <tissue evidence="2">Whole animal</tissue>
    </source>
</reference>
<dbReference type="AlphaFoldDB" id="A0A9D4JQM6"/>
<organism evidence="2 3">
    <name type="scientific">Dreissena polymorpha</name>
    <name type="common">Zebra mussel</name>
    <name type="synonym">Mytilus polymorpha</name>
    <dbReference type="NCBI Taxonomy" id="45954"/>
    <lineage>
        <taxon>Eukaryota</taxon>
        <taxon>Metazoa</taxon>
        <taxon>Spiralia</taxon>
        <taxon>Lophotrochozoa</taxon>
        <taxon>Mollusca</taxon>
        <taxon>Bivalvia</taxon>
        <taxon>Autobranchia</taxon>
        <taxon>Heteroconchia</taxon>
        <taxon>Euheterodonta</taxon>
        <taxon>Imparidentia</taxon>
        <taxon>Neoheterodontei</taxon>
        <taxon>Myida</taxon>
        <taxon>Dreissenoidea</taxon>
        <taxon>Dreissenidae</taxon>
        <taxon>Dreissena</taxon>
    </lineage>
</organism>
<evidence type="ECO:0000313" key="3">
    <source>
        <dbReference type="Proteomes" id="UP000828390"/>
    </source>
</evidence>
<accession>A0A9D4JQM6</accession>